<dbReference type="GO" id="GO:0048270">
    <property type="term" value="F:methionine adenosyltransferase regulator activity"/>
    <property type="evidence" value="ECO:0007669"/>
    <property type="project" value="TreeGrafter"/>
</dbReference>
<name>A0A210PLB9_MIZYE</name>
<dbReference type="GO" id="GO:0006556">
    <property type="term" value="P:S-adenosylmethionine biosynthetic process"/>
    <property type="evidence" value="ECO:0007669"/>
    <property type="project" value="UniProtKB-UniPathway"/>
</dbReference>
<protein>
    <recommendedName>
        <fullName evidence="3">Methionine adenosyltransferase 2 subunit beta</fullName>
    </recommendedName>
    <alternativeName>
        <fullName evidence="4">Methionine adenosyltransferase II beta</fullName>
    </alternativeName>
</protein>
<comment type="subunit">
    <text evidence="6">Heterotrimer; composed of a catalytic MAT2A homodimer that binds one regulatory MAT2B chain. Heterohexamer; composed of a central, catalytic MAT2A homotetramer flanked on either side by a regulatory MAT2B chain. NADP binding increases the affinity for MAT2A.</text>
</comment>
<gene>
    <name evidence="8" type="ORF">KP79_PYT12389</name>
</gene>
<evidence type="ECO:0000256" key="1">
    <source>
        <dbReference type="ARBA" id="ARBA00005224"/>
    </source>
</evidence>
<evidence type="ECO:0000313" key="9">
    <source>
        <dbReference type="Proteomes" id="UP000242188"/>
    </source>
</evidence>
<dbReference type="PANTHER" id="PTHR10491">
    <property type="entry name" value="DTDP-4-DEHYDRORHAMNOSE REDUCTASE"/>
    <property type="match status" value="1"/>
</dbReference>
<proteinExistence type="inferred from homology"/>
<dbReference type="Pfam" id="PF04321">
    <property type="entry name" value="RmlD_sub_bind"/>
    <property type="match status" value="1"/>
</dbReference>
<dbReference type="InterPro" id="IPR005913">
    <property type="entry name" value="dTDP_dehydrorham_reduct"/>
</dbReference>
<dbReference type="EMBL" id="NEDP02005593">
    <property type="protein sequence ID" value="OWF37226.1"/>
    <property type="molecule type" value="Genomic_DNA"/>
</dbReference>
<evidence type="ECO:0000256" key="3">
    <source>
        <dbReference type="ARBA" id="ARBA00021596"/>
    </source>
</evidence>
<dbReference type="UniPathway" id="UPA00315">
    <property type="reaction ID" value="UER00080"/>
</dbReference>
<evidence type="ECO:0000313" key="8">
    <source>
        <dbReference type="EMBL" id="OWF37226.1"/>
    </source>
</evidence>
<dbReference type="AlphaFoldDB" id="A0A210PLB9"/>
<keyword evidence="9" id="KW-1185">Reference proteome</keyword>
<comment type="similarity">
    <text evidence="2">Belongs to the dTDP-4-dehydrorhamnose reductase family. MAT2B subfamily.</text>
</comment>
<dbReference type="CDD" id="cd05254">
    <property type="entry name" value="dTDP_HR_like_SDR_e"/>
    <property type="match status" value="1"/>
</dbReference>
<dbReference type="FunFam" id="3.40.50.720:FF:000357">
    <property type="entry name" value="Methionine adenosyltransferase 2 subunit beta"/>
    <property type="match status" value="1"/>
</dbReference>
<evidence type="ECO:0000256" key="5">
    <source>
        <dbReference type="ARBA" id="ARBA00045998"/>
    </source>
</evidence>
<dbReference type="OrthoDB" id="6235964at2759"/>
<evidence type="ECO:0000259" key="7">
    <source>
        <dbReference type="Pfam" id="PF04321"/>
    </source>
</evidence>
<organism evidence="8 9">
    <name type="scientific">Mizuhopecten yessoensis</name>
    <name type="common">Japanese scallop</name>
    <name type="synonym">Patinopecten yessoensis</name>
    <dbReference type="NCBI Taxonomy" id="6573"/>
    <lineage>
        <taxon>Eukaryota</taxon>
        <taxon>Metazoa</taxon>
        <taxon>Spiralia</taxon>
        <taxon>Lophotrochozoa</taxon>
        <taxon>Mollusca</taxon>
        <taxon>Bivalvia</taxon>
        <taxon>Autobranchia</taxon>
        <taxon>Pteriomorphia</taxon>
        <taxon>Pectinida</taxon>
        <taxon>Pectinoidea</taxon>
        <taxon>Pectinidae</taxon>
        <taxon>Mizuhopecten</taxon>
    </lineage>
</organism>
<dbReference type="InterPro" id="IPR029903">
    <property type="entry name" value="RmlD-like-bd"/>
</dbReference>
<comment type="function">
    <text evidence="5">Regulatory subunit of S-adenosylmethionine synthetase 2, an enzyme that catalyzes the formation of S-adenosylmethionine from methionine and ATP. Regulates MAT2A catalytic activity by changing its kinetic properties, increasing its affinity for L-methionine. Can bind NADP (in vitro).</text>
</comment>
<evidence type="ECO:0000256" key="2">
    <source>
        <dbReference type="ARBA" id="ARBA00008656"/>
    </source>
</evidence>
<dbReference type="GO" id="GO:0048269">
    <property type="term" value="C:methionine adenosyltransferase complex"/>
    <property type="evidence" value="ECO:0007669"/>
    <property type="project" value="TreeGrafter"/>
</dbReference>
<dbReference type="PANTHER" id="PTHR10491:SF4">
    <property type="entry name" value="METHIONINE ADENOSYLTRANSFERASE 2 SUBUNIT BETA"/>
    <property type="match status" value="1"/>
</dbReference>
<dbReference type="GO" id="GO:0016740">
    <property type="term" value="F:transferase activity"/>
    <property type="evidence" value="ECO:0007669"/>
    <property type="project" value="UniProtKB-KW"/>
</dbReference>
<sequence>MARRVLITGASGLLGRAVYKEFLSDASWEVLGLAFSRASGNLRKVDITSNDELNKVFDDFKPQVVIHSAAERKPDAVEKQPEATRRLNIDATRHICELAVKTGAWVLYISTDYVFDGKNPPYNEDASTNPLNKYGVSKRDGELVTLEVSKDNGVLRVPILYGDVQNLDESAVTILFDKVKDTGHKCIMNDYERRFPTHCADIAVVIRQLSDKKLQDASIGGIYHWSGDENMTKYDMAVAMATALGISTSHIEADKNPSVGATRPYNANVGCNRVESLGFGRRTPFKDGIVPVLSPFVIK</sequence>
<dbReference type="InterPro" id="IPR036291">
    <property type="entry name" value="NAD(P)-bd_dom_sf"/>
</dbReference>
<comment type="caution">
    <text evidence="8">The sequence shown here is derived from an EMBL/GenBank/DDBJ whole genome shotgun (WGS) entry which is preliminary data.</text>
</comment>
<dbReference type="Proteomes" id="UP000242188">
    <property type="component" value="Unassembled WGS sequence"/>
</dbReference>
<evidence type="ECO:0000256" key="4">
    <source>
        <dbReference type="ARBA" id="ARBA00029977"/>
    </source>
</evidence>
<keyword evidence="8" id="KW-0808">Transferase</keyword>
<dbReference type="Gene3D" id="3.40.50.720">
    <property type="entry name" value="NAD(P)-binding Rossmann-like Domain"/>
    <property type="match status" value="1"/>
</dbReference>
<reference evidence="8 9" key="1">
    <citation type="journal article" date="2017" name="Nat. Ecol. Evol.">
        <title>Scallop genome provides insights into evolution of bilaterian karyotype and development.</title>
        <authorList>
            <person name="Wang S."/>
            <person name="Zhang J."/>
            <person name="Jiao W."/>
            <person name="Li J."/>
            <person name="Xun X."/>
            <person name="Sun Y."/>
            <person name="Guo X."/>
            <person name="Huan P."/>
            <person name="Dong B."/>
            <person name="Zhang L."/>
            <person name="Hu X."/>
            <person name="Sun X."/>
            <person name="Wang J."/>
            <person name="Zhao C."/>
            <person name="Wang Y."/>
            <person name="Wang D."/>
            <person name="Huang X."/>
            <person name="Wang R."/>
            <person name="Lv J."/>
            <person name="Li Y."/>
            <person name="Zhang Z."/>
            <person name="Liu B."/>
            <person name="Lu W."/>
            <person name="Hui Y."/>
            <person name="Liang J."/>
            <person name="Zhou Z."/>
            <person name="Hou R."/>
            <person name="Li X."/>
            <person name="Liu Y."/>
            <person name="Li H."/>
            <person name="Ning X."/>
            <person name="Lin Y."/>
            <person name="Zhao L."/>
            <person name="Xing Q."/>
            <person name="Dou J."/>
            <person name="Li Y."/>
            <person name="Mao J."/>
            <person name="Guo H."/>
            <person name="Dou H."/>
            <person name="Li T."/>
            <person name="Mu C."/>
            <person name="Jiang W."/>
            <person name="Fu Q."/>
            <person name="Fu X."/>
            <person name="Miao Y."/>
            <person name="Liu J."/>
            <person name="Yu Q."/>
            <person name="Li R."/>
            <person name="Liao H."/>
            <person name="Li X."/>
            <person name="Kong Y."/>
            <person name="Jiang Z."/>
            <person name="Chourrout D."/>
            <person name="Li R."/>
            <person name="Bao Z."/>
        </authorList>
    </citation>
    <scope>NUCLEOTIDE SEQUENCE [LARGE SCALE GENOMIC DNA]</scope>
    <source>
        <strain evidence="8 9">PY_sf001</strain>
    </source>
</reference>
<evidence type="ECO:0000256" key="6">
    <source>
        <dbReference type="ARBA" id="ARBA00046786"/>
    </source>
</evidence>
<accession>A0A210PLB9</accession>
<dbReference type="STRING" id="6573.A0A210PLB9"/>
<dbReference type="SUPFAM" id="SSF51735">
    <property type="entry name" value="NAD(P)-binding Rossmann-fold domains"/>
    <property type="match status" value="1"/>
</dbReference>
<feature type="domain" description="RmlD-like substrate binding" evidence="7">
    <location>
        <begin position="4"/>
        <end position="294"/>
    </location>
</feature>
<comment type="pathway">
    <text evidence="1">Amino-acid biosynthesis; S-adenosyl-L-methionine biosynthesis; S-adenosyl-L-methionine from L-methionine: step 1/1.</text>
</comment>